<keyword evidence="6" id="KW-1185">Reference proteome</keyword>
<dbReference type="GO" id="GO:0006685">
    <property type="term" value="P:sphingomyelin catabolic process"/>
    <property type="evidence" value="ECO:0007669"/>
    <property type="project" value="TreeGrafter"/>
</dbReference>
<dbReference type="PANTHER" id="PTHR12988">
    <property type="entry name" value="SPHINGOMYELIN PHOSPHODIESTERASE 4"/>
    <property type="match status" value="1"/>
</dbReference>
<dbReference type="GO" id="GO:0016020">
    <property type="term" value="C:membrane"/>
    <property type="evidence" value="ECO:0007669"/>
    <property type="project" value="UniProtKB-SubCell"/>
</dbReference>
<dbReference type="GO" id="GO:0050290">
    <property type="term" value="F:sphingomyelin phosphodiesterase D activity"/>
    <property type="evidence" value="ECO:0007669"/>
    <property type="project" value="InterPro"/>
</dbReference>
<keyword evidence="3" id="KW-1133">Transmembrane helix</keyword>
<evidence type="ECO:0000256" key="1">
    <source>
        <dbReference type="ARBA" id="ARBA00004167"/>
    </source>
</evidence>
<dbReference type="GO" id="GO:0046513">
    <property type="term" value="P:ceramide biosynthetic process"/>
    <property type="evidence" value="ECO:0007669"/>
    <property type="project" value="TreeGrafter"/>
</dbReference>
<reference evidence="5" key="1">
    <citation type="submission" date="2021-11" db="EMBL/GenBank/DDBJ databases">
        <authorList>
            <person name="Herlambang A."/>
            <person name="Guo Y."/>
            <person name="Takashima Y."/>
            <person name="Nishizawa T."/>
        </authorList>
    </citation>
    <scope>NUCLEOTIDE SEQUENCE</scope>
    <source>
        <strain evidence="5">E1425</strain>
    </source>
</reference>
<dbReference type="EMBL" id="BQFW01000004">
    <property type="protein sequence ID" value="GJJ71046.1"/>
    <property type="molecule type" value="Genomic_DNA"/>
</dbReference>
<name>A0A9P3H6K5_9FUNG</name>
<keyword evidence="2" id="KW-0812">Transmembrane</keyword>
<comment type="caution">
    <text evidence="5">The sequence shown here is derived from an EMBL/GenBank/DDBJ whole genome shotgun (WGS) entry which is preliminary data.</text>
</comment>
<proteinExistence type="predicted"/>
<evidence type="ECO:0000256" key="2">
    <source>
        <dbReference type="ARBA" id="ARBA00022692"/>
    </source>
</evidence>
<accession>A0A9P3H6K5</accession>
<protein>
    <submittedName>
        <fullName evidence="5">Sphingomyelin phosphodiesterase 4</fullName>
    </submittedName>
</protein>
<evidence type="ECO:0000256" key="3">
    <source>
        <dbReference type="ARBA" id="ARBA00022989"/>
    </source>
</evidence>
<evidence type="ECO:0000313" key="6">
    <source>
        <dbReference type="Proteomes" id="UP000827284"/>
    </source>
</evidence>
<dbReference type="Pfam" id="PF14724">
    <property type="entry name" value="mit_SMPDase"/>
    <property type="match status" value="1"/>
</dbReference>
<dbReference type="Proteomes" id="UP000827284">
    <property type="component" value="Unassembled WGS sequence"/>
</dbReference>
<dbReference type="OrthoDB" id="10251508at2759"/>
<reference evidence="5" key="2">
    <citation type="journal article" date="2022" name="Microbiol. Resour. Announc.">
        <title>Whole-Genome Sequence of Entomortierella parvispora E1425, a Mucoromycotan Fungus Associated with Burkholderiaceae-Related Endosymbiotic Bacteria.</title>
        <authorList>
            <person name="Herlambang A."/>
            <person name="Guo Y."/>
            <person name="Takashima Y."/>
            <person name="Narisawa K."/>
            <person name="Ohta H."/>
            <person name="Nishizawa T."/>
        </authorList>
    </citation>
    <scope>NUCLEOTIDE SEQUENCE</scope>
    <source>
        <strain evidence="5">E1425</strain>
    </source>
</reference>
<dbReference type="AlphaFoldDB" id="A0A9P3H6K5"/>
<evidence type="ECO:0000313" key="5">
    <source>
        <dbReference type="EMBL" id="GJJ71046.1"/>
    </source>
</evidence>
<sequence>MSFENLERLLVGSVPTACANLTSHLMQCFESDAHAKTFYEFLPKLCQILYGSKDSRGWLHLPLSKAEEEPLFELIQPKGILMRFLLSRYLDTGFIYEMNADSFPRRTQSKLDPAHYLSLPSIYLARVNLVKTTTTIGDQKAVAQITRVNLNFNMLEYFLFYFAYALTLDDDDINGRGLRRTDPKLAFKISAPPPVPVAAGAHRQPTWATGTAPKPPTSRVLVDGSFFNLYQRYLGYFLPAPERPRDISSPVPEQGFKPRPSNIFTDQIIENSADRHQTQLSISEFFVGTLVELWMSQNDRAVDNRMVRYVQPGADVAECLSVLISHLASHDISQYVLGGDQLPTHVVDTSGKTVLNSAGMARRSAYQYIRPQLYLFLKAGIQFWPLDDTFPSLIDTWMTWITPWRYGRRDPSVSGDIVQPFVFDNLLFYTSLLTLYLPRLSEPTQSNRTSVTPAPLTLTKELRSIQKVMKVYKADQLKEILKVAEQVLVWPENFTESSYAAFEPLSESGFSLGSSRPDATSAFLASMTRALQVQVNQFEGHHHKYEALFLVEGPARSKIRMILIKLGNAIIVRQERINAIEAKDKPVQGETSVTSMVMSAMNNFFAQPPPKVVAQDPAIYKREVKALQDTKAMVGEVFDLYPSVVESFEKQQQGTLEHGSAMTPEQLDALISPVEESESRGLLGAERRRRYVPKGLQKKPIDDVVGSGPRAEELVLSYEVEFLVNWTRQGEAYLTPKWQSLLQSLPLPLPESVRRSKVPLRWLASIPNLTCIAMVILAFLVLSMLSSSLGQLGQESQGPGPRQGPYVKKAALQEVTENTRAFSRYDAHVQPVIKYEKPGSTTRRLVPTQVRQAQDPQYTIELEGI</sequence>
<keyword evidence="4" id="KW-0472">Membrane</keyword>
<dbReference type="GO" id="GO:0046475">
    <property type="term" value="P:glycerophospholipid catabolic process"/>
    <property type="evidence" value="ECO:0007669"/>
    <property type="project" value="TreeGrafter"/>
</dbReference>
<dbReference type="InterPro" id="IPR024129">
    <property type="entry name" value="Sphingomy_SMPD4"/>
</dbReference>
<comment type="subcellular location">
    <subcellularLocation>
        <location evidence="1">Membrane</location>
        <topology evidence="1">Single-pass membrane protein</topology>
    </subcellularLocation>
</comment>
<gene>
    <name evidence="5" type="ORF">EMPS_03396</name>
</gene>
<organism evidence="5 6">
    <name type="scientific">Entomortierella parvispora</name>
    <dbReference type="NCBI Taxonomy" id="205924"/>
    <lineage>
        <taxon>Eukaryota</taxon>
        <taxon>Fungi</taxon>
        <taxon>Fungi incertae sedis</taxon>
        <taxon>Mucoromycota</taxon>
        <taxon>Mortierellomycotina</taxon>
        <taxon>Mortierellomycetes</taxon>
        <taxon>Mortierellales</taxon>
        <taxon>Mortierellaceae</taxon>
        <taxon>Entomortierella</taxon>
    </lineage>
</organism>
<evidence type="ECO:0000256" key="4">
    <source>
        <dbReference type="ARBA" id="ARBA00023136"/>
    </source>
</evidence>
<dbReference type="PANTHER" id="PTHR12988:SF6">
    <property type="entry name" value="SPHINGOMYELIN PHOSPHODIESTERASE 4"/>
    <property type="match status" value="1"/>
</dbReference>